<evidence type="ECO:0000256" key="1">
    <source>
        <dbReference type="ARBA" id="ARBA00023054"/>
    </source>
</evidence>
<keyword evidence="5" id="KW-1185">Reference proteome</keyword>
<sequence>MELKQLTITNFKSISKTTLNICTFTALTGLNGSGKSNILDAIMFCLDKGNMRMMRVECYKDLIRAGAQSCEVEMVFTSLVIRREVNRDGKSKIYINNHPASLSTVRTVTSALNILLIQQGTITKFLHTNDLNAFINYCVGTVNHYKQRLSSVMDKEDKLNAVKKQLSDRIAPFFSRLRDERENTISNRKRMGRKKVVEERLASVKRMERLLELVEMQCIDEHKKIIKQKLERINRATQRRLHCKEEKIKIVEMREELNALKEKEKRTVPIVQYLKTRSTEIEEMIGIMEGGMDVVGINEERFTLIEDMMRIRKEINGCGGRVRFKDEQDAVNDVDKRIACEDSMEKGGGADICDEIMNDRNTLLALSTDITNVSKNVEKLKELSNKIEYVKSDACVKRTEGRVFELFTLTDSKYRRAVDTILGNKRNYYVVRNSDLAKDIIKDGNGTFIPLDKIKYIDNKYKQNLLIQKIKYREEHQNAFYFLFNNYYVFDTDKDARTFSFKNKVITVTLEGTVYDYRGVVSGGMVNVKDMVGKREIEKIDRENDEVMGEMARLIDENVSLGVRADNYGREKGLNGHDKTENVSMATGNGKAVGKASGMHTAECLIKRLNSGVSISSLLSNHYNNCATFIERSSKKSERIRGLVQKGTRLNAINKIIRDKDLNKISELRAELVKERKKEEELKIREKERDRIIKENEGIEQYNERIKKKRIEIEEYLKMSKVDDEDDVVDSYDVRYDLKNTLVKLEGRRMEDNTGEKIEEIMREEFERVEECFVEDMGNNDVYVDGVHADYLQRDNTQSSVQSKGIKSILYDFLKSKNYNFSDLISTLNSHLSVKDTLSFLHGTVNMYEQEIKDLAVMKKEMDPKNFDLLEKNEQQLTEIKNKIIKLENDKKKIMKSINEFEIQSEAKRKTFIENINSTINGIIGVFIPECNINIQNDALNITINNNAVSINELSGGQRSLIAVAMMFSCMDTRNCLCLFDEIDSALDLGQTQRVSMYLRDKGCQVVVVSLKEGFYSCADVIYQVYKENNYGKVQRVK</sequence>
<dbReference type="VEuPathDB" id="MicrosporidiaDB:VCUG_00594"/>
<proteinExistence type="predicted"/>
<dbReference type="InterPro" id="IPR003395">
    <property type="entry name" value="RecF/RecN/SMC_N"/>
</dbReference>
<dbReference type="SUPFAM" id="SSF75553">
    <property type="entry name" value="Smc hinge domain"/>
    <property type="match status" value="1"/>
</dbReference>
<dbReference type="Gene3D" id="1.20.1060.20">
    <property type="match status" value="1"/>
</dbReference>
<feature type="coiled-coil region" evidence="2">
    <location>
        <begin position="219"/>
        <end position="263"/>
    </location>
</feature>
<dbReference type="GO" id="GO:0005694">
    <property type="term" value="C:chromosome"/>
    <property type="evidence" value="ECO:0007669"/>
    <property type="project" value="InterPro"/>
</dbReference>
<dbReference type="SMART" id="SM00968">
    <property type="entry name" value="SMC_hinge"/>
    <property type="match status" value="1"/>
</dbReference>
<gene>
    <name evidence="4" type="ORF">VCUG_00594</name>
</gene>
<dbReference type="HOGENOM" id="CLU_001042_9_0_1"/>
<evidence type="ECO:0000313" key="4">
    <source>
        <dbReference type="EMBL" id="ELA47874.1"/>
    </source>
</evidence>
<dbReference type="OrthoDB" id="10255539at2759"/>
<dbReference type="GO" id="GO:0051276">
    <property type="term" value="P:chromosome organization"/>
    <property type="evidence" value="ECO:0007669"/>
    <property type="project" value="InterPro"/>
</dbReference>
<dbReference type="GeneID" id="19878479"/>
<dbReference type="RefSeq" id="XP_008073617.1">
    <property type="nucleotide sequence ID" value="XM_008075426.1"/>
</dbReference>
<name>L2GW84_VAVCU</name>
<feature type="domain" description="SMC hinge" evidence="3">
    <location>
        <begin position="397"/>
        <end position="500"/>
    </location>
</feature>
<keyword evidence="1 2" id="KW-0175">Coiled coil</keyword>
<dbReference type="PANTHER" id="PTHR43977">
    <property type="entry name" value="STRUCTURAL MAINTENANCE OF CHROMOSOMES PROTEIN 3"/>
    <property type="match status" value="1"/>
</dbReference>
<dbReference type="EMBL" id="GL877410">
    <property type="protein sequence ID" value="ELA47874.1"/>
    <property type="molecule type" value="Genomic_DNA"/>
</dbReference>
<feature type="coiled-coil region" evidence="2">
    <location>
        <begin position="658"/>
        <end position="719"/>
    </location>
</feature>
<dbReference type="InterPro" id="IPR027417">
    <property type="entry name" value="P-loop_NTPase"/>
</dbReference>
<dbReference type="OMA" id="ECAGTTI"/>
<dbReference type="Gene3D" id="3.30.70.1620">
    <property type="match status" value="1"/>
</dbReference>
<dbReference type="Gene3D" id="3.40.50.300">
    <property type="entry name" value="P-loop containing nucleotide triphosphate hydrolases"/>
    <property type="match status" value="2"/>
</dbReference>
<dbReference type="InterPro" id="IPR036277">
    <property type="entry name" value="SMC_hinge_sf"/>
</dbReference>
<dbReference type="SUPFAM" id="SSF52540">
    <property type="entry name" value="P-loop containing nucleoside triphosphate hydrolases"/>
    <property type="match status" value="1"/>
</dbReference>
<reference evidence="5" key="1">
    <citation type="submission" date="2011-03" db="EMBL/GenBank/DDBJ databases">
        <title>The genome sequence of Vavraia culicis strain floridensis.</title>
        <authorList>
            <consortium name="The Broad Institute Genome Sequencing Platform"/>
            <person name="Cuomo C."/>
            <person name="Becnel J."/>
            <person name="Sanscrainte N."/>
            <person name="Young S.K."/>
            <person name="Zeng Q."/>
            <person name="Gargeya S."/>
            <person name="Fitzgerald M."/>
            <person name="Haas B."/>
            <person name="Abouelleil A."/>
            <person name="Alvarado L."/>
            <person name="Arachchi H.M."/>
            <person name="Berlin A."/>
            <person name="Chapman S.B."/>
            <person name="Gearin G."/>
            <person name="Goldberg J."/>
            <person name="Griggs A."/>
            <person name="Gujja S."/>
            <person name="Hansen M."/>
            <person name="Heiman D."/>
            <person name="Howarth C."/>
            <person name="Larimer J."/>
            <person name="Lui A."/>
            <person name="MacDonald P.J.P."/>
            <person name="McCowen C."/>
            <person name="Montmayeur A."/>
            <person name="Murphy C."/>
            <person name="Neiman D."/>
            <person name="Pearson M."/>
            <person name="Priest M."/>
            <person name="Roberts A."/>
            <person name="Saif S."/>
            <person name="Shea T."/>
            <person name="Sisk P."/>
            <person name="Stolte C."/>
            <person name="Sykes S."/>
            <person name="Wortman J."/>
            <person name="Nusbaum C."/>
            <person name="Birren B."/>
        </authorList>
    </citation>
    <scope>NUCLEOTIDE SEQUENCE [LARGE SCALE GENOMIC DNA]</scope>
    <source>
        <strain evidence="5">floridensis</strain>
    </source>
</reference>
<dbReference type="Pfam" id="PF02463">
    <property type="entry name" value="SMC_N"/>
    <property type="match status" value="1"/>
</dbReference>
<organism evidence="4 5">
    <name type="scientific">Vavraia culicis (isolate floridensis)</name>
    <name type="common">Microsporidian parasite</name>
    <dbReference type="NCBI Taxonomy" id="948595"/>
    <lineage>
        <taxon>Eukaryota</taxon>
        <taxon>Fungi</taxon>
        <taxon>Fungi incertae sedis</taxon>
        <taxon>Microsporidia</taxon>
        <taxon>Pleistophoridae</taxon>
        <taxon>Vavraia</taxon>
    </lineage>
</organism>
<protein>
    <recommendedName>
        <fullName evidence="3">SMC hinge domain-containing protein</fullName>
    </recommendedName>
</protein>
<dbReference type="InParanoid" id="L2GW84"/>
<dbReference type="Proteomes" id="UP000011081">
    <property type="component" value="Unassembled WGS sequence"/>
</dbReference>
<dbReference type="InterPro" id="IPR010935">
    <property type="entry name" value="SMC_hinge"/>
</dbReference>
<evidence type="ECO:0000313" key="5">
    <source>
        <dbReference type="Proteomes" id="UP000011081"/>
    </source>
</evidence>
<dbReference type="GO" id="GO:0005524">
    <property type="term" value="F:ATP binding"/>
    <property type="evidence" value="ECO:0007669"/>
    <property type="project" value="InterPro"/>
</dbReference>
<feature type="coiled-coil region" evidence="2">
    <location>
        <begin position="870"/>
        <end position="904"/>
    </location>
</feature>
<dbReference type="Pfam" id="PF06470">
    <property type="entry name" value="SMC_hinge"/>
    <property type="match status" value="1"/>
</dbReference>
<dbReference type="AlphaFoldDB" id="L2GW84"/>
<dbReference type="STRING" id="948595.L2GW84"/>
<evidence type="ECO:0000259" key="3">
    <source>
        <dbReference type="SMART" id="SM00968"/>
    </source>
</evidence>
<accession>L2GW84</accession>
<evidence type="ECO:0000256" key="2">
    <source>
        <dbReference type="SAM" id="Coils"/>
    </source>
</evidence>
<dbReference type="GO" id="GO:0007059">
    <property type="term" value="P:chromosome segregation"/>
    <property type="evidence" value="ECO:0007669"/>
    <property type="project" value="UniProtKB-ARBA"/>
</dbReference>